<dbReference type="Proteomes" id="UP000180215">
    <property type="component" value="Unassembled WGS sequence"/>
</dbReference>
<dbReference type="EMBL" id="MNAO01000032">
    <property type="protein sequence ID" value="OHV17559.1"/>
    <property type="molecule type" value="Genomic_DNA"/>
</dbReference>
<reference evidence="1 2" key="1">
    <citation type="submission" date="2016-10" db="EMBL/GenBank/DDBJ databases">
        <title>Draft genome sequence of Methylobacterium extorquens CP3, a seed endophyte of Crotalaria pumila with plant growth-promoting and metal tolerance properties.</title>
        <authorList>
            <person name="Sanchez-Lopez A.S."/>
            <person name="Van Hamme J.D."/>
            <person name="Thijs S."/>
            <person name="Mcammond B.M."/>
            <person name="Stevens V."/>
            <person name="Gonzalez-Chavez M.D.C."/>
            <person name="Vangronsveld J."/>
        </authorList>
    </citation>
    <scope>NUCLEOTIDE SEQUENCE [LARGE SCALE GENOMIC DNA]</scope>
    <source>
        <strain evidence="1 2">CP3</strain>
    </source>
</reference>
<evidence type="ECO:0000313" key="1">
    <source>
        <dbReference type="EMBL" id="OHV17559.1"/>
    </source>
</evidence>
<comment type="caution">
    <text evidence="1">The sequence shown here is derived from an EMBL/GenBank/DDBJ whole genome shotgun (WGS) entry which is preliminary data.</text>
</comment>
<accession>A0A1S1P8Q5</accession>
<sequence>MRRGVRIPDRSEITADTPLSLDVAARIAFPDNPVCGLALRNAAARGDLGHARIGARVYRTLAEIERMVSARWVEVEPRRYSRRRTSAENVEVKEGAGAATARALQIAENLRQTLPRKKSR</sequence>
<evidence type="ECO:0000313" key="2">
    <source>
        <dbReference type="Proteomes" id="UP000180215"/>
    </source>
</evidence>
<gene>
    <name evidence="1" type="ORF">BK022_04775</name>
</gene>
<dbReference type="AlphaFoldDB" id="A0A1S1P8Q5"/>
<name>A0A1S1P8Q5_METEX</name>
<protein>
    <submittedName>
        <fullName evidence="1">Uncharacterized protein</fullName>
    </submittedName>
</protein>
<organism evidence="1 2">
    <name type="scientific">Methylorubrum extorquens</name>
    <name type="common">Methylobacterium dichloromethanicum</name>
    <name type="synonym">Methylobacterium extorquens</name>
    <dbReference type="NCBI Taxonomy" id="408"/>
    <lineage>
        <taxon>Bacteria</taxon>
        <taxon>Pseudomonadati</taxon>
        <taxon>Pseudomonadota</taxon>
        <taxon>Alphaproteobacteria</taxon>
        <taxon>Hyphomicrobiales</taxon>
        <taxon>Methylobacteriaceae</taxon>
        <taxon>Methylorubrum</taxon>
    </lineage>
</organism>
<proteinExistence type="predicted"/>